<proteinExistence type="predicted"/>
<dbReference type="AlphaFoldDB" id="A0A5K7ZPS9"/>
<sequence>MGIERDRVHMSWVSSAEATKFIDVVTQVTDAVRALGPNTRFVKPQAKVA</sequence>
<dbReference type="Proteomes" id="UP000427769">
    <property type="component" value="Chromosome"/>
</dbReference>
<reference evidence="6 7" key="1">
    <citation type="submission" date="2019-11" db="EMBL/GenBank/DDBJ databases">
        <title>Comparative genomics of hydrocarbon-degrading Desulfosarcina strains.</title>
        <authorList>
            <person name="Watanabe M."/>
            <person name="Kojima H."/>
            <person name="Fukui M."/>
        </authorList>
    </citation>
    <scope>NUCLEOTIDE SEQUENCE [LARGE SCALE GENOMIC DNA]</scope>
    <source>
        <strain evidence="6 7">PP31</strain>
    </source>
</reference>
<dbReference type="GO" id="GO:0051536">
    <property type="term" value="F:iron-sulfur cluster binding"/>
    <property type="evidence" value="ECO:0007669"/>
    <property type="project" value="UniProtKB-KW"/>
</dbReference>
<name>A0A5K7ZPS9_9BACT</name>
<evidence type="ECO:0000256" key="4">
    <source>
        <dbReference type="ARBA" id="ARBA00023014"/>
    </source>
</evidence>
<gene>
    <name evidence="6" type="ORF">DSCW_60940</name>
</gene>
<keyword evidence="7" id="KW-1185">Reference proteome</keyword>
<dbReference type="GO" id="GO:0016491">
    <property type="term" value="F:oxidoreductase activity"/>
    <property type="evidence" value="ECO:0007669"/>
    <property type="project" value="UniProtKB-KW"/>
</dbReference>
<keyword evidence="3" id="KW-0408">Iron</keyword>
<evidence type="ECO:0000256" key="1">
    <source>
        <dbReference type="ARBA" id="ARBA00022723"/>
    </source>
</evidence>
<dbReference type="EMBL" id="AP021875">
    <property type="protein sequence ID" value="BBO78677.1"/>
    <property type="molecule type" value="Genomic_DNA"/>
</dbReference>
<evidence type="ECO:0000313" key="7">
    <source>
        <dbReference type="Proteomes" id="UP000427769"/>
    </source>
</evidence>
<evidence type="ECO:0000256" key="2">
    <source>
        <dbReference type="ARBA" id="ARBA00023002"/>
    </source>
</evidence>
<accession>A0A5K7ZPS9</accession>
<protein>
    <recommendedName>
        <fullName evidence="5">F420-non-reducing hydrogenase iron-sulfur subunit D domain-containing protein</fullName>
    </recommendedName>
</protein>
<keyword evidence="2" id="KW-0560">Oxidoreductase</keyword>
<evidence type="ECO:0000259" key="5">
    <source>
        <dbReference type="Pfam" id="PF02662"/>
    </source>
</evidence>
<dbReference type="Pfam" id="PF02662">
    <property type="entry name" value="FlpD"/>
    <property type="match status" value="1"/>
</dbReference>
<evidence type="ECO:0000256" key="3">
    <source>
        <dbReference type="ARBA" id="ARBA00023004"/>
    </source>
</evidence>
<dbReference type="GO" id="GO:0046872">
    <property type="term" value="F:metal ion binding"/>
    <property type="evidence" value="ECO:0007669"/>
    <property type="project" value="UniProtKB-KW"/>
</dbReference>
<keyword evidence="1" id="KW-0479">Metal-binding</keyword>
<dbReference type="KEGG" id="dwd:DSCW_60940"/>
<feature type="domain" description="F420-non-reducing hydrogenase iron-sulfur subunit D" evidence="5">
    <location>
        <begin position="1"/>
        <end position="36"/>
    </location>
</feature>
<evidence type="ECO:0000313" key="6">
    <source>
        <dbReference type="EMBL" id="BBO78677.1"/>
    </source>
</evidence>
<organism evidence="6 7">
    <name type="scientific">Desulfosarcina widdelii</name>
    <dbReference type="NCBI Taxonomy" id="947919"/>
    <lineage>
        <taxon>Bacteria</taxon>
        <taxon>Pseudomonadati</taxon>
        <taxon>Thermodesulfobacteriota</taxon>
        <taxon>Desulfobacteria</taxon>
        <taxon>Desulfobacterales</taxon>
        <taxon>Desulfosarcinaceae</taxon>
        <taxon>Desulfosarcina</taxon>
    </lineage>
</organism>
<dbReference type="InterPro" id="IPR003813">
    <property type="entry name" value="MvhD/FlpD"/>
</dbReference>
<keyword evidence="4" id="KW-0411">Iron-sulfur</keyword>